<dbReference type="SFLD" id="SFLDS00029">
    <property type="entry name" value="Radical_SAM"/>
    <property type="match status" value="2"/>
</dbReference>
<evidence type="ECO:0000313" key="9">
    <source>
        <dbReference type="EMBL" id="WNY24499.1"/>
    </source>
</evidence>
<evidence type="ECO:0000256" key="1">
    <source>
        <dbReference type="ARBA" id="ARBA00001966"/>
    </source>
</evidence>
<dbReference type="GO" id="GO:0046872">
    <property type="term" value="F:metal ion binding"/>
    <property type="evidence" value="ECO:0007669"/>
    <property type="project" value="UniProtKB-KW"/>
</dbReference>
<gene>
    <name evidence="9" type="ORF">MsAc7_00210</name>
</gene>
<dbReference type="InterPro" id="IPR058240">
    <property type="entry name" value="rSAM_sf"/>
</dbReference>
<dbReference type="SFLD" id="SFLDF00289">
    <property type="entry name" value="anaerobic_Cys-type_sulfatase-m"/>
    <property type="match status" value="1"/>
</dbReference>
<keyword evidence="9" id="KW-0560">Oxidoreductase</keyword>
<keyword evidence="10" id="KW-1185">Reference proteome</keyword>
<name>A0AA96ZTG5_9EURY</name>
<dbReference type="EMBL" id="CP131060">
    <property type="protein sequence ID" value="WNY24499.1"/>
    <property type="molecule type" value="Genomic_DNA"/>
</dbReference>
<dbReference type="Pfam" id="PF13186">
    <property type="entry name" value="SPASM"/>
    <property type="match status" value="1"/>
</dbReference>
<dbReference type="EC" id="1.8.98.-" evidence="9"/>
<evidence type="ECO:0000256" key="5">
    <source>
        <dbReference type="ARBA" id="ARBA00023004"/>
    </source>
</evidence>
<sequence>MQALSLLIKPASGNCNMRCEYCFYNDVSESRETKNRGRMTEETLEILVKKVLSEVTGWCSFGFQGGEPMLMGLPFYEKLIELQKKYNVHNIPIENSIQTNGTLMTDEWAQFFAKNRFLVGLSIDGNQKTHDSLRLDASGFGTFDKCLSAAEVLTRNGTDFNILSVVTKPFAADPDSVYDFYKKYDFHFIQFIACMDNLNEPHGVNPYSLDGETYGKFLSRIFDLWYEDFIIGDYYSIRQFDNYVRMLMGEAPDNCAMTGNCQSYPVVEADGSVYPCDFYALDEYKIGDVRKGSFYEMLNSEESFRFMELSGFIHDKCKTCDYGFICRGGCRRDREPVTNDVPSLNCYCEAYLQFFEHCLPRMADIAKKMPRRT</sequence>
<dbReference type="PANTHER" id="PTHR43273">
    <property type="entry name" value="ANAEROBIC SULFATASE-MATURATING ENZYME HOMOLOG ASLB-RELATED"/>
    <property type="match status" value="1"/>
</dbReference>
<accession>A0AA96ZTG5</accession>
<dbReference type="PANTHER" id="PTHR43273:SF3">
    <property type="entry name" value="ANAEROBIC SULFATASE-MATURATING ENZYME HOMOLOG ASLB-RELATED"/>
    <property type="match status" value="1"/>
</dbReference>
<dbReference type="InterPro" id="IPR034485">
    <property type="entry name" value="Anaerobic_Cys-type_sulfatase-m"/>
</dbReference>
<dbReference type="InterPro" id="IPR023867">
    <property type="entry name" value="Sulphatase_maturase_rSAM"/>
</dbReference>
<organism evidence="9 10">
    <name type="scientific">Methanolapillus millepedarum</name>
    <dbReference type="NCBI Taxonomy" id="3028296"/>
    <lineage>
        <taxon>Archaea</taxon>
        <taxon>Methanobacteriati</taxon>
        <taxon>Methanobacteriota</taxon>
        <taxon>Stenosarchaea group</taxon>
        <taxon>Methanomicrobia</taxon>
        <taxon>Methanosarcinales</taxon>
        <taxon>Methanosarcinaceae</taxon>
        <taxon>Methanolapillus</taxon>
    </lineage>
</organism>
<proteinExistence type="inferred from homology"/>
<dbReference type="SFLD" id="SFLDG01067">
    <property type="entry name" value="SPASM/twitch_domain_containing"/>
    <property type="match status" value="2"/>
</dbReference>
<dbReference type="InterPro" id="IPR013785">
    <property type="entry name" value="Aldolase_TIM"/>
</dbReference>
<reference evidence="9 10" key="1">
    <citation type="submission" date="2023-07" db="EMBL/GenBank/DDBJ databases">
        <title>Closed genoem sequence of Methanosarcinaceae archaeon Ac7.</title>
        <authorList>
            <person name="Poehlein A."/>
            <person name="Protasov E."/>
            <person name="Platt K."/>
            <person name="Reeh H."/>
            <person name="Daniel R."/>
            <person name="Brune A."/>
        </authorList>
    </citation>
    <scope>NUCLEOTIDE SEQUENCE [LARGE SCALE GENOMIC DNA]</scope>
    <source>
        <strain evidence="9 10">Ac7</strain>
    </source>
</reference>
<dbReference type="InterPro" id="IPR023885">
    <property type="entry name" value="4Fe4S-binding_SPASM_dom"/>
</dbReference>
<dbReference type="NCBIfam" id="TIGR04085">
    <property type="entry name" value="rSAM_more_4Fe4S"/>
    <property type="match status" value="1"/>
</dbReference>
<evidence type="ECO:0000259" key="8">
    <source>
        <dbReference type="PROSITE" id="PS51918"/>
    </source>
</evidence>
<evidence type="ECO:0000256" key="3">
    <source>
        <dbReference type="ARBA" id="ARBA00022691"/>
    </source>
</evidence>
<dbReference type="NCBIfam" id="NF010321">
    <property type="entry name" value="PRK13758.1"/>
    <property type="match status" value="1"/>
</dbReference>
<dbReference type="GeneID" id="89229144"/>
<evidence type="ECO:0000256" key="4">
    <source>
        <dbReference type="ARBA" id="ARBA00022723"/>
    </source>
</evidence>
<dbReference type="Pfam" id="PF04055">
    <property type="entry name" value="Radical_SAM"/>
    <property type="match status" value="1"/>
</dbReference>
<dbReference type="InterPro" id="IPR007197">
    <property type="entry name" value="rSAM"/>
</dbReference>
<comment type="cofactor">
    <cofactor evidence="1">
        <name>[4Fe-4S] cluster</name>
        <dbReference type="ChEBI" id="CHEBI:49883"/>
    </cofactor>
</comment>
<dbReference type="SFLD" id="SFLDG01072">
    <property type="entry name" value="dehydrogenase_like"/>
    <property type="match status" value="1"/>
</dbReference>
<keyword evidence="3" id="KW-0949">S-adenosyl-L-methionine</keyword>
<dbReference type="PROSITE" id="PS51918">
    <property type="entry name" value="RADICAL_SAM"/>
    <property type="match status" value="1"/>
</dbReference>
<dbReference type="Proteomes" id="UP001303587">
    <property type="component" value="Chromosome"/>
</dbReference>
<dbReference type="InterPro" id="IPR047207">
    <property type="entry name" value="SPASM_anSME"/>
</dbReference>
<dbReference type="AlphaFoldDB" id="A0AA96ZTG5"/>
<feature type="domain" description="Radical SAM core" evidence="8">
    <location>
        <begin position="1"/>
        <end position="227"/>
    </location>
</feature>
<keyword evidence="5" id="KW-0408">Iron</keyword>
<dbReference type="SFLD" id="SFLDG01386">
    <property type="entry name" value="main_SPASM_domain-containing"/>
    <property type="match status" value="2"/>
</dbReference>
<dbReference type="Gene3D" id="3.20.20.70">
    <property type="entry name" value="Aldolase class I"/>
    <property type="match status" value="1"/>
</dbReference>
<dbReference type="GO" id="GO:0016491">
    <property type="term" value="F:oxidoreductase activity"/>
    <property type="evidence" value="ECO:0007669"/>
    <property type="project" value="UniProtKB-KW"/>
</dbReference>
<evidence type="ECO:0000256" key="7">
    <source>
        <dbReference type="ARBA" id="ARBA00023601"/>
    </source>
</evidence>
<dbReference type="NCBIfam" id="TIGR03942">
    <property type="entry name" value="sulfatase_rSAM"/>
    <property type="match status" value="1"/>
</dbReference>
<dbReference type="RefSeq" id="WP_338102588.1">
    <property type="nucleotide sequence ID" value="NZ_CP131060.1"/>
</dbReference>
<dbReference type="CDD" id="cd21120">
    <property type="entry name" value="SPASM_anSME"/>
    <property type="match status" value="1"/>
</dbReference>
<dbReference type="CDD" id="cd01335">
    <property type="entry name" value="Radical_SAM"/>
    <property type="match status" value="1"/>
</dbReference>
<dbReference type="GO" id="GO:0051539">
    <property type="term" value="F:4 iron, 4 sulfur cluster binding"/>
    <property type="evidence" value="ECO:0007669"/>
    <property type="project" value="UniProtKB-KW"/>
</dbReference>
<dbReference type="SFLD" id="SFLDG01384">
    <property type="entry name" value="thioether_bond_formation_requi"/>
    <property type="match status" value="1"/>
</dbReference>
<dbReference type="SUPFAM" id="SSF102114">
    <property type="entry name" value="Radical SAM enzymes"/>
    <property type="match status" value="1"/>
</dbReference>
<keyword evidence="6" id="KW-0411">Iron-sulfur</keyword>
<evidence type="ECO:0000313" key="10">
    <source>
        <dbReference type="Proteomes" id="UP001303587"/>
    </source>
</evidence>
<protein>
    <submittedName>
        <fullName evidence="9">Anaerobic sulfatase-maturating enzyme</fullName>
        <ecNumber evidence="9">1.8.98.-</ecNumber>
    </submittedName>
</protein>
<keyword evidence="2" id="KW-0004">4Fe-4S</keyword>
<evidence type="ECO:0000256" key="6">
    <source>
        <dbReference type="ARBA" id="ARBA00023014"/>
    </source>
</evidence>
<evidence type="ECO:0000256" key="2">
    <source>
        <dbReference type="ARBA" id="ARBA00022485"/>
    </source>
</evidence>
<comment type="similarity">
    <text evidence="7">Belongs to the radical SAM superfamily. Anaerobic sulfatase-maturating enzyme family.</text>
</comment>
<keyword evidence="4" id="KW-0479">Metal-binding</keyword>